<dbReference type="PANTHER" id="PTHR33931:SF2">
    <property type="entry name" value="HOLIN-LIKE PROTEIN CIDA"/>
    <property type="match status" value="1"/>
</dbReference>
<evidence type="ECO:0000256" key="6">
    <source>
        <dbReference type="SAM" id="Phobius"/>
    </source>
</evidence>
<dbReference type="AlphaFoldDB" id="A0A375FAR0"/>
<name>A0A375FAR0_9BURK</name>
<evidence type="ECO:0000256" key="4">
    <source>
        <dbReference type="ARBA" id="ARBA00022989"/>
    </source>
</evidence>
<dbReference type="InterPro" id="IPR005538">
    <property type="entry name" value="LrgA/CidA"/>
</dbReference>
<dbReference type="Proteomes" id="UP000254259">
    <property type="component" value="Chromosome CBM2636"/>
</dbReference>
<evidence type="ECO:0000313" key="8">
    <source>
        <dbReference type="Proteomes" id="UP000254259"/>
    </source>
</evidence>
<gene>
    <name evidence="7" type="ORF">CBM2636_20220</name>
</gene>
<dbReference type="PANTHER" id="PTHR33931">
    <property type="entry name" value="HOLIN-LIKE PROTEIN CIDA-RELATED"/>
    <property type="match status" value="1"/>
</dbReference>
<evidence type="ECO:0000256" key="3">
    <source>
        <dbReference type="ARBA" id="ARBA00022692"/>
    </source>
</evidence>
<reference evidence="7 8" key="1">
    <citation type="submission" date="2018-01" db="EMBL/GenBank/DDBJ databases">
        <authorList>
            <person name="Clerissi C."/>
        </authorList>
    </citation>
    <scope>NUCLEOTIDE SEQUENCE [LARGE SCALE GENOMIC DNA]</scope>
    <source>
        <strain evidence="7">Cupriavidus taiwanensis SWF 66322</strain>
    </source>
</reference>
<evidence type="ECO:0000313" key="7">
    <source>
        <dbReference type="EMBL" id="SPD65701.1"/>
    </source>
</evidence>
<dbReference type="Pfam" id="PF03788">
    <property type="entry name" value="LrgA"/>
    <property type="match status" value="1"/>
</dbReference>
<feature type="transmembrane region" description="Helical" evidence="6">
    <location>
        <begin position="64"/>
        <end position="84"/>
    </location>
</feature>
<evidence type="ECO:0000256" key="5">
    <source>
        <dbReference type="ARBA" id="ARBA00023136"/>
    </source>
</evidence>
<evidence type="ECO:0000256" key="2">
    <source>
        <dbReference type="ARBA" id="ARBA00022475"/>
    </source>
</evidence>
<dbReference type="GO" id="GO:0005886">
    <property type="term" value="C:plasma membrane"/>
    <property type="evidence" value="ECO:0007669"/>
    <property type="project" value="UniProtKB-SubCell"/>
</dbReference>
<feature type="transmembrane region" description="Helical" evidence="6">
    <location>
        <begin position="90"/>
        <end position="111"/>
    </location>
</feature>
<keyword evidence="2" id="KW-1003">Cell membrane</keyword>
<evidence type="ECO:0000256" key="1">
    <source>
        <dbReference type="ARBA" id="ARBA00004651"/>
    </source>
</evidence>
<comment type="subcellular location">
    <subcellularLocation>
        <location evidence="1">Cell membrane</location>
        <topology evidence="1">Multi-pass membrane protein</topology>
    </subcellularLocation>
</comment>
<accession>A0A375FAR0</accession>
<proteinExistence type="predicted"/>
<keyword evidence="7" id="KW-0378">Hydrolase</keyword>
<sequence>MHNHDRPMLQTFAILLVFQSVGEVISYALTLPVPGPVLGMILLFGWLVFDDRLLPVIQGTTTELLKHLSLLFVPAGVGIMVHANRIEGEWMPILVALVVSTWLAIATTAVVTRMLMRKRSGSPDAPPADARGEQA</sequence>
<keyword evidence="4 6" id="KW-1133">Transmembrane helix</keyword>
<protein>
    <submittedName>
        <fullName evidence="7">LrgA homolg regulator of murein hydrolase activity</fullName>
    </submittedName>
</protein>
<dbReference type="EMBL" id="LT984813">
    <property type="protein sequence ID" value="SPD65701.1"/>
    <property type="molecule type" value="Genomic_DNA"/>
</dbReference>
<dbReference type="GO" id="GO:0016787">
    <property type="term" value="F:hydrolase activity"/>
    <property type="evidence" value="ECO:0007669"/>
    <property type="project" value="UniProtKB-KW"/>
</dbReference>
<organism evidence="7 8">
    <name type="scientific">Cupriavidus taiwanensis</name>
    <dbReference type="NCBI Taxonomy" id="164546"/>
    <lineage>
        <taxon>Bacteria</taxon>
        <taxon>Pseudomonadati</taxon>
        <taxon>Pseudomonadota</taxon>
        <taxon>Betaproteobacteria</taxon>
        <taxon>Burkholderiales</taxon>
        <taxon>Burkholderiaceae</taxon>
        <taxon>Cupriavidus</taxon>
    </lineage>
</organism>
<keyword evidence="5 6" id="KW-0472">Membrane</keyword>
<keyword evidence="3 6" id="KW-0812">Transmembrane</keyword>